<gene>
    <name evidence="4" type="ORF">BDZ94DRAFT_412504</name>
</gene>
<keyword evidence="3" id="KW-0732">Signal</keyword>
<evidence type="ECO:0000313" key="5">
    <source>
        <dbReference type="Proteomes" id="UP000807353"/>
    </source>
</evidence>
<dbReference type="EMBL" id="MU150249">
    <property type="protein sequence ID" value="KAF9465150.1"/>
    <property type="molecule type" value="Genomic_DNA"/>
</dbReference>
<feature type="chain" id="PRO_5040215726" evidence="3">
    <location>
        <begin position="22"/>
        <end position="442"/>
    </location>
</feature>
<evidence type="ECO:0000256" key="2">
    <source>
        <dbReference type="SAM" id="Phobius"/>
    </source>
</evidence>
<organism evidence="4 5">
    <name type="scientific">Collybia nuda</name>
    <dbReference type="NCBI Taxonomy" id="64659"/>
    <lineage>
        <taxon>Eukaryota</taxon>
        <taxon>Fungi</taxon>
        <taxon>Dikarya</taxon>
        <taxon>Basidiomycota</taxon>
        <taxon>Agaricomycotina</taxon>
        <taxon>Agaricomycetes</taxon>
        <taxon>Agaricomycetidae</taxon>
        <taxon>Agaricales</taxon>
        <taxon>Tricholomatineae</taxon>
        <taxon>Clitocybaceae</taxon>
        <taxon>Collybia</taxon>
    </lineage>
</organism>
<evidence type="ECO:0000256" key="3">
    <source>
        <dbReference type="SAM" id="SignalP"/>
    </source>
</evidence>
<protein>
    <submittedName>
        <fullName evidence="4">Uncharacterized protein</fullName>
    </submittedName>
</protein>
<keyword evidence="2" id="KW-0812">Transmembrane</keyword>
<sequence length="442" mass="48207">MPSLKLEIFLVWTLYISRVASEYTPILDPGFFFDFNKPGQSVPIPITEQCERIHITWGRSTARGANPVAPYFMQIFTSTLTTPFVIPVGDGLTFDWDVPFAPGTQYQICMFDKNGLTGGCQAMYTVIQNSTTSQPTCQNVTAPVALEVDATVPGGPMSQYGFIDQVKFRCNLLVLFMRPMIKHMIVCNSPNPNKGIVCTHQYSPKVSPSLHPPYNITSNSVNPITWTVSLPWAFPFFISLSSADGQMWSNGPLHAGGFGPSDCLAPGSIPQKTANKIVIGAGIGSVVGGLMAGVLCSYYYIRYRRSHTFPTRDQKLQLYQEVDEAGRPPPISEGTDPGLTSHSDSNLEPQAAHITPYNTSPSAGYTTEASKTRHRNPQGLASSTISSSWSGSSRQTTTTQTLAYVIHEDAGHVSYPQISEVGNIVELPPRYMKNPEARAGPP</sequence>
<feature type="signal peptide" evidence="3">
    <location>
        <begin position="1"/>
        <end position="21"/>
    </location>
</feature>
<name>A0A9P5YAI0_9AGAR</name>
<keyword evidence="5" id="KW-1185">Reference proteome</keyword>
<feature type="compositionally biased region" description="Polar residues" evidence="1">
    <location>
        <begin position="338"/>
        <end position="348"/>
    </location>
</feature>
<keyword evidence="2" id="KW-1133">Transmembrane helix</keyword>
<evidence type="ECO:0000313" key="4">
    <source>
        <dbReference type="EMBL" id="KAF9465150.1"/>
    </source>
</evidence>
<feature type="compositionally biased region" description="Polar residues" evidence="1">
    <location>
        <begin position="356"/>
        <end position="369"/>
    </location>
</feature>
<feature type="transmembrane region" description="Helical" evidence="2">
    <location>
        <begin position="277"/>
        <end position="301"/>
    </location>
</feature>
<dbReference type="Proteomes" id="UP000807353">
    <property type="component" value="Unassembled WGS sequence"/>
</dbReference>
<dbReference type="OrthoDB" id="2563021at2759"/>
<evidence type="ECO:0000256" key="1">
    <source>
        <dbReference type="SAM" id="MobiDB-lite"/>
    </source>
</evidence>
<dbReference type="AlphaFoldDB" id="A0A9P5YAI0"/>
<proteinExistence type="predicted"/>
<accession>A0A9P5YAI0</accession>
<comment type="caution">
    <text evidence="4">The sequence shown here is derived from an EMBL/GenBank/DDBJ whole genome shotgun (WGS) entry which is preliminary data.</text>
</comment>
<feature type="compositionally biased region" description="Low complexity" evidence="1">
    <location>
        <begin position="382"/>
        <end position="393"/>
    </location>
</feature>
<feature type="region of interest" description="Disordered" evidence="1">
    <location>
        <begin position="325"/>
        <end position="393"/>
    </location>
</feature>
<reference evidence="4" key="1">
    <citation type="submission" date="2020-11" db="EMBL/GenBank/DDBJ databases">
        <authorList>
            <consortium name="DOE Joint Genome Institute"/>
            <person name="Ahrendt S."/>
            <person name="Riley R."/>
            <person name="Andreopoulos W."/>
            <person name="Labutti K."/>
            <person name="Pangilinan J."/>
            <person name="Ruiz-Duenas F.J."/>
            <person name="Barrasa J.M."/>
            <person name="Sanchez-Garcia M."/>
            <person name="Camarero S."/>
            <person name="Miyauchi S."/>
            <person name="Serrano A."/>
            <person name="Linde D."/>
            <person name="Babiker R."/>
            <person name="Drula E."/>
            <person name="Ayuso-Fernandez I."/>
            <person name="Pacheco R."/>
            <person name="Padilla G."/>
            <person name="Ferreira P."/>
            <person name="Barriuso J."/>
            <person name="Kellner H."/>
            <person name="Castanera R."/>
            <person name="Alfaro M."/>
            <person name="Ramirez L."/>
            <person name="Pisabarro A.G."/>
            <person name="Kuo A."/>
            <person name="Tritt A."/>
            <person name="Lipzen A."/>
            <person name="He G."/>
            <person name="Yan M."/>
            <person name="Ng V."/>
            <person name="Cullen D."/>
            <person name="Martin F."/>
            <person name="Rosso M.-N."/>
            <person name="Henrissat B."/>
            <person name="Hibbett D."/>
            <person name="Martinez A.T."/>
            <person name="Grigoriev I.V."/>
        </authorList>
    </citation>
    <scope>NUCLEOTIDE SEQUENCE</scope>
    <source>
        <strain evidence="4">CBS 247.69</strain>
    </source>
</reference>
<keyword evidence="2" id="KW-0472">Membrane</keyword>